<dbReference type="Gene3D" id="3.10.180.10">
    <property type="entry name" value="2,3-Dihydroxybiphenyl 1,2-Dioxygenase, domain 1"/>
    <property type="match status" value="1"/>
</dbReference>
<accession>A0ABS3P1Q1</accession>
<sequence length="147" mass="16945">MQYVHVGINVTGLEKSIEFYSKVFGVTPVKVKEDYAKFLLESPGLNFTLNVRDEVKGNQVNHFGFQVKNREEIILHKERLEKEGFFAREEMDTTCCYAVQDKFWVTDPDGNEWEFFYTKADSEIHKVETSSCCVSSDEKSINSTSCC</sequence>
<dbReference type="CDD" id="cd07254">
    <property type="entry name" value="VOC_like"/>
    <property type="match status" value="1"/>
</dbReference>
<name>A0ABS3P1Q1_9BACI</name>
<dbReference type="Proteomes" id="UP000677611">
    <property type="component" value="Unassembled WGS sequence"/>
</dbReference>
<keyword evidence="3" id="KW-1185">Reference proteome</keyword>
<reference evidence="2 3" key="1">
    <citation type="submission" date="2021-03" db="EMBL/GenBank/DDBJ databases">
        <title>Identification of novel Bacillus strains.</title>
        <authorList>
            <person name="Xiao Z."/>
            <person name="Li Y."/>
            <person name="Shen J."/>
        </authorList>
    </citation>
    <scope>NUCLEOTIDE SEQUENCE [LARGE SCALE GENOMIC DNA]</scope>
    <source>
        <strain evidence="2 3">SY8</strain>
    </source>
</reference>
<dbReference type="InterPro" id="IPR037523">
    <property type="entry name" value="VOC_core"/>
</dbReference>
<dbReference type="PROSITE" id="PS51819">
    <property type="entry name" value="VOC"/>
    <property type="match status" value="1"/>
</dbReference>
<dbReference type="NCBIfam" id="NF041414">
    <property type="entry name" value="ArsI_CadI_VOC"/>
    <property type="match status" value="1"/>
</dbReference>
<dbReference type="InterPro" id="IPR004360">
    <property type="entry name" value="Glyas_Fos-R_dOase_dom"/>
</dbReference>
<evidence type="ECO:0000313" key="2">
    <source>
        <dbReference type="EMBL" id="MBO1627040.1"/>
    </source>
</evidence>
<protein>
    <submittedName>
        <fullName evidence="2">Glyoxalase/bleomycin resistance/dioxygenase family protein</fullName>
    </submittedName>
</protein>
<dbReference type="PANTHER" id="PTHR41294:SF1">
    <property type="entry name" value="CADMIUM-INDUCED PROTEIN CADI"/>
    <property type="match status" value="1"/>
</dbReference>
<dbReference type="InterPro" id="IPR052393">
    <property type="entry name" value="Cadmium-induced_rsp"/>
</dbReference>
<dbReference type="PANTHER" id="PTHR41294">
    <property type="entry name" value="CADMIUM-INDUCED PROTEIN CADI"/>
    <property type="match status" value="1"/>
</dbReference>
<proteinExistence type="predicted"/>
<dbReference type="Pfam" id="PF00903">
    <property type="entry name" value="Glyoxalase"/>
    <property type="match status" value="1"/>
</dbReference>
<dbReference type="SUPFAM" id="SSF54593">
    <property type="entry name" value="Glyoxalase/Bleomycin resistance protein/Dihydroxybiphenyl dioxygenase"/>
    <property type="match status" value="1"/>
</dbReference>
<dbReference type="RefSeq" id="WP_208018504.1">
    <property type="nucleotide sequence ID" value="NZ_JAGDQJ010000020.1"/>
</dbReference>
<evidence type="ECO:0000313" key="3">
    <source>
        <dbReference type="Proteomes" id="UP000677611"/>
    </source>
</evidence>
<comment type="caution">
    <text evidence="2">The sequence shown here is derived from an EMBL/GenBank/DDBJ whole genome shotgun (WGS) entry which is preliminary data.</text>
</comment>
<dbReference type="InterPro" id="IPR029068">
    <property type="entry name" value="Glyas_Bleomycin-R_OHBP_Dase"/>
</dbReference>
<evidence type="ECO:0000259" key="1">
    <source>
        <dbReference type="PROSITE" id="PS51819"/>
    </source>
</evidence>
<feature type="domain" description="VOC" evidence="1">
    <location>
        <begin position="2"/>
        <end position="118"/>
    </location>
</feature>
<gene>
    <name evidence="2" type="ORF">J4P90_17730</name>
</gene>
<organism evidence="2 3">
    <name type="scientific">Bacillus arachidis</name>
    <dbReference type="NCBI Taxonomy" id="2819290"/>
    <lineage>
        <taxon>Bacteria</taxon>
        <taxon>Bacillati</taxon>
        <taxon>Bacillota</taxon>
        <taxon>Bacilli</taxon>
        <taxon>Bacillales</taxon>
        <taxon>Bacillaceae</taxon>
        <taxon>Bacillus</taxon>
    </lineage>
</organism>
<dbReference type="InterPro" id="IPR049789">
    <property type="entry name" value="ArsI/CadI-like"/>
</dbReference>
<dbReference type="EMBL" id="JAGDQJ010000020">
    <property type="protein sequence ID" value="MBO1627040.1"/>
    <property type="molecule type" value="Genomic_DNA"/>
</dbReference>